<name>C0BDU5_9FIRM</name>
<protein>
    <submittedName>
        <fullName evidence="1">Uncharacterized protein</fullName>
    </submittedName>
</protein>
<dbReference type="Proteomes" id="UP000003793">
    <property type="component" value="Unassembled WGS sequence"/>
</dbReference>
<sequence>MATVYKYSAYSSALDIIDEKVPDFVKRVRSGQLWISQANIIELSGLPKEQLLSLNNYLLAEKIEHLSYHDMKRELLWNNYAKPMLRKESSVSIPSIRNLPQFDPDAEIASLTLTIPSWNSSIERVLKVSDFKIASDTAKYKLKYQLMCLISTTNNILKNWRKYNYGWKYRRFTKVCSPSAF</sequence>
<dbReference type="AlphaFoldDB" id="C0BDU5"/>
<accession>C0BDU5</accession>
<organism evidence="1 2">
    <name type="scientific">Coprococcus comes ATCC 27758</name>
    <dbReference type="NCBI Taxonomy" id="470146"/>
    <lineage>
        <taxon>Bacteria</taxon>
        <taxon>Bacillati</taxon>
        <taxon>Bacillota</taxon>
        <taxon>Clostridia</taxon>
        <taxon>Lachnospirales</taxon>
        <taxon>Lachnospiraceae</taxon>
        <taxon>Coprococcus</taxon>
    </lineage>
</organism>
<comment type="caution">
    <text evidence="1">The sequence shown here is derived from an EMBL/GenBank/DDBJ whole genome shotgun (WGS) entry which is preliminary data.</text>
</comment>
<gene>
    <name evidence="1" type="ORF">COPCOM_03349</name>
</gene>
<dbReference type="EMBL" id="ABVR01000044">
    <property type="protein sequence ID" value="EEG88381.1"/>
    <property type="molecule type" value="Genomic_DNA"/>
</dbReference>
<reference evidence="1 2" key="1">
    <citation type="submission" date="2009-02" db="EMBL/GenBank/DDBJ databases">
        <authorList>
            <person name="Fulton L."/>
            <person name="Clifton S."/>
            <person name="Fulton B."/>
            <person name="Xu J."/>
            <person name="Minx P."/>
            <person name="Pepin K.H."/>
            <person name="Johnson M."/>
            <person name="Bhonagiri V."/>
            <person name="Nash W.E."/>
            <person name="Mardis E.R."/>
            <person name="Wilson R.K."/>
        </authorList>
    </citation>
    <scope>NUCLEOTIDE SEQUENCE [LARGE SCALE GENOMIC DNA]</scope>
    <source>
        <strain evidence="1 2">ATCC 27758</strain>
    </source>
</reference>
<evidence type="ECO:0000313" key="1">
    <source>
        <dbReference type="EMBL" id="EEG88381.1"/>
    </source>
</evidence>
<evidence type="ECO:0000313" key="2">
    <source>
        <dbReference type="Proteomes" id="UP000003793"/>
    </source>
</evidence>
<dbReference type="HOGENOM" id="CLU_1625855_0_0_9"/>
<reference evidence="1 2" key="2">
    <citation type="submission" date="2009-03" db="EMBL/GenBank/DDBJ databases">
        <title>Draft genome sequence of Coprococcus comes (ATCC 27758).</title>
        <authorList>
            <person name="Sudarsanam P."/>
            <person name="Ley R."/>
            <person name="Guruge J."/>
            <person name="Turnbaugh P.J."/>
            <person name="Mahowald M."/>
            <person name="Liep D."/>
            <person name="Gordon J."/>
        </authorList>
    </citation>
    <scope>NUCLEOTIDE SEQUENCE [LARGE SCALE GENOMIC DNA]</scope>
    <source>
        <strain evidence="1 2">ATCC 27758</strain>
    </source>
</reference>
<proteinExistence type="predicted"/>